<evidence type="ECO:0000313" key="2">
    <source>
        <dbReference type="Proteomes" id="UP000028878"/>
    </source>
</evidence>
<proteinExistence type="predicted"/>
<reference evidence="2" key="2">
    <citation type="submission" date="2014-11" db="EMBL/GenBank/DDBJ databases">
        <title>Draft genome sequence of Hydrogenophaga intermedia S1.</title>
        <authorList>
            <person name="Gan H.M."/>
            <person name="Chew T.H."/>
            <person name="Stolz A."/>
        </authorList>
    </citation>
    <scope>NUCLEOTIDE SEQUENCE [LARGE SCALE GENOMIC DNA]</scope>
    <source>
        <strain evidence="2">S1</strain>
    </source>
</reference>
<dbReference type="RefSeq" id="WP_035621243.1">
    <property type="nucleotide sequence ID" value="NZ_CCAE010000010.1"/>
</dbReference>
<dbReference type="EMBL" id="CCAE010000010">
    <property type="protein sequence ID" value="CDN87363.1"/>
    <property type="molecule type" value="Genomic_DNA"/>
</dbReference>
<gene>
    <name evidence="1" type="ORF">BN948_01785</name>
</gene>
<accession>A0A1L1PH98</accession>
<evidence type="ECO:0000313" key="1">
    <source>
        <dbReference type="EMBL" id="CDN87363.1"/>
    </source>
</evidence>
<keyword evidence="2" id="KW-1185">Reference proteome</keyword>
<sequence length="343" mass="37681">MNDDTPLETGEGDALPYKPPAVPEEATAALGLLNALEKRVDEYLQGYELCGDAGNYTPNDTERLLITDAVNGLLTDDEFIKLFEAWRNVANDFRELLVPPPGLTFGKVGAKMSFSIGTQSFVLDFEPVEPGEFEFLAMCLRKAFAALLANQPACQACGGPATRDVPNEATDLPGPYCAECGPGATQPPTDLDREEFEQRVFKRRFIASITRNPNPPPGTGALDFISVDCPTKAELCARDDKDDYVDPAVSAMWWGWRESRAARATQPPVQADGFDTYNSNGLAWAVSRWNDEVSQRPFLNDHRRTLDETWRQVIRFFGGDPDALLGPAHDALVARQQHIGGNG</sequence>
<organism evidence="1 2">
    <name type="scientific">Hydrogenophaga intermedia</name>
    <dbReference type="NCBI Taxonomy" id="65786"/>
    <lineage>
        <taxon>Bacteria</taxon>
        <taxon>Pseudomonadati</taxon>
        <taxon>Pseudomonadota</taxon>
        <taxon>Betaproteobacteria</taxon>
        <taxon>Burkholderiales</taxon>
        <taxon>Comamonadaceae</taxon>
        <taxon>Hydrogenophaga</taxon>
    </lineage>
</organism>
<name>A0A1L1PH98_HYDIT</name>
<dbReference type="Proteomes" id="UP000028878">
    <property type="component" value="Unassembled WGS sequence"/>
</dbReference>
<dbReference type="AlphaFoldDB" id="A0A1L1PH98"/>
<protein>
    <submittedName>
        <fullName evidence="1">Uncharacterized protein</fullName>
    </submittedName>
</protein>
<reference evidence="2" key="1">
    <citation type="submission" date="2014-02" db="EMBL/GenBank/DDBJ databases">
        <authorList>
            <person name="Gan H."/>
        </authorList>
    </citation>
    <scope>NUCLEOTIDE SEQUENCE [LARGE SCALE GENOMIC DNA]</scope>
    <source>
        <strain evidence="2">S1</strain>
    </source>
</reference>